<protein>
    <submittedName>
        <fullName evidence="2">Uncharacterized protein</fullName>
    </submittedName>
</protein>
<proteinExistence type="predicted"/>
<keyword evidence="3" id="KW-1185">Reference proteome</keyword>
<comment type="caution">
    <text evidence="2">The sequence shown here is derived from an EMBL/GenBank/DDBJ whole genome shotgun (WGS) entry which is preliminary data.</text>
</comment>
<name>A0ABD2BCP3_VESMC</name>
<accession>A0ABD2BCP3</accession>
<reference evidence="2 3" key="1">
    <citation type="journal article" date="2024" name="Ann. Entomol. Soc. Am.">
        <title>Genomic analyses of the southern and eastern yellowjacket wasps (Hymenoptera: Vespidae) reveal evolutionary signatures of social life.</title>
        <authorList>
            <person name="Catto M.A."/>
            <person name="Caine P.B."/>
            <person name="Orr S.E."/>
            <person name="Hunt B.G."/>
            <person name="Goodisman M.A.D."/>
        </authorList>
    </citation>
    <scope>NUCLEOTIDE SEQUENCE [LARGE SCALE GENOMIC DNA]</scope>
    <source>
        <strain evidence="2">232</strain>
        <tissue evidence="2">Head and thorax</tissue>
    </source>
</reference>
<dbReference type="Proteomes" id="UP001607303">
    <property type="component" value="Unassembled WGS sequence"/>
</dbReference>
<evidence type="ECO:0000313" key="2">
    <source>
        <dbReference type="EMBL" id="KAL2730506.1"/>
    </source>
</evidence>
<dbReference type="EMBL" id="JAYRBN010000091">
    <property type="protein sequence ID" value="KAL2730506.1"/>
    <property type="molecule type" value="Genomic_DNA"/>
</dbReference>
<feature type="region of interest" description="Disordered" evidence="1">
    <location>
        <begin position="97"/>
        <end position="164"/>
    </location>
</feature>
<dbReference type="AlphaFoldDB" id="A0ABD2BCP3"/>
<evidence type="ECO:0000313" key="3">
    <source>
        <dbReference type="Proteomes" id="UP001607303"/>
    </source>
</evidence>
<sequence>MAGKAEEHAALLKSTIVLTEFFSEFMYDILSFSLEESVGRVVVEHGPKTPKGIALVSDGDVGVGKMVASPARGDFRARYFVMAKFTLAICIEKRAESKRGEVKEGTTKFSADGGGGGDGDGSGSGGGRARENVFLSGEEENEDDEGVEVEVVCGERDSKGRDRS</sequence>
<gene>
    <name evidence="2" type="ORF">V1477_016317</name>
</gene>
<evidence type="ECO:0000256" key="1">
    <source>
        <dbReference type="SAM" id="MobiDB-lite"/>
    </source>
</evidence>
<feature type="compositionally biased region" description="Acidic residues" evidence="1">
    <location>
        <begin position="137"/>
        <end position="148"/>
    </location>
</feature>
<feature type="compositionally biased region" description="Basic and acidic residues" evidence="1">
    <location>
        <begin position="153"/>
        <end position="164"/>
    </location>
</feature>
<organism evidence="2 3">
    <name type="scientific">Vespula maculifrons</name>
    <name type="common">Eastern yellow jacket</name>
    <name type="synonym">Wasp</name>
    <dbReference type="NCBI Taxonomy" id="7453"/>
    <lineage>
        <taxon>Eukaryota</taxon>
        <taxon>Metazoa</taxon>
        <taxon>Ecdysozoa</taxon>
        <taxon>Arthropoda</taxon>
        <taxon>Hexapoda</taxon>
        <taxon>Insecta</taxon>
        <taxon>Pterygota</taxon>
        <taxon>Neoptera</taxon>
        <taxon>Endopterygota</taxon>
        <taxon>Hymenoptera</taxon>
        <taxon>Apocrita</taxon>
        <taxon>Aculeata</taxon>
        <taxon>Vespoidea</taxon>
        <taxon>Vespidae</taxon>
        <taxon>Vespinae</taxon>
        <taxon>Vespula</taxon>
    </lineage>
</organism>
<feature type="compositionally biased region" description="Gly residues" evidence="1">
    <location>
        <begin position="112"/>
        <end position="127"/>
    </location>
</feature>
<feature type="compositionally biased region" description="Basic and acidic residues" evidence="1">
    <location>
        <begin position="97"/>
        <end position="106"/>
    </location>
</feature>